<evidence type="ECO:0000313" key="3">
    <source>
        <dbReference type="Proteomes" id="UP001266305"/>
    </source>
</evidence>
<accession>A0ABQ9V905</accession>
<sequence>KPPPDPKVLSAHFPCRGQRAPEITQTLRLEEDLGSGRQKEQFCLPVGGAHLPPQAPEGSLSLTSGSGLSPRLLEMALPRHRVMVGLTPPPIARWPNPSGSGTVRHLLSGCGGRR</sequence>
<dbReference type="EMBL" id="JASSZA010000007">
    <property type="protein sequence ID" value="KAK2105736.1"/>
    <property type="molecule type" value="Genomic_DNA"/>
</dbReference>
<keyword evidence="3" id="KW-1185">Reference proteome</keyword>
<feature type="region of interest" description="Disordered" evidence="1">
    <location>
        <begin position="93"/>
        <end position="114"/>
    </location>
</feature>
<evidence type="ECO:0000313" key="2">
    <source>
        <dbReference type="EMBL" id="KAK2105736.1"/>
    </source>
</evidence>
<dbReference type="Proteomes" id="UP001266305">
    <property type="component" value="Unassembled WGS sequence"/>
</dbReference>
<evidence type="ECO:0000256" key="1">
    <source>
        <dbReference type="SAM" id="MobiDB-lite"/>
    </source>
</evidence>
<feature type="region of interest" description="Disordered" evidence="1">
    <location>
        <begin position="45"/>
        <end position="67"/>
    </location>
</feature>
<gene>
    <name evidence="2" type="ORF">P7K49_015250</name>
</gene>
<feature type="non-terminal residue" evidence="2">
    <location>
        <position position="1"/>
    </location>
</feature>
<organism evidence="2 3">
    <name type="scientific">Saguinus oedipus</name>
    <name type="common">Cotton-top tamarin</name>
    <name type="synonym">Oedipomidas oedipus</name>
    <dbReference type="NCBI Taxonomy" id="9490"/>
    <lineage>
        <taxon>Eukaryota</taxon>
        <taxon>Metazoa</taxon>
        <taxon>Chordata</taxon>
        <taxon>Craniata</taxon>
        <taxon>Vertebrata</taxon>
        <taxon>Euteleostomi</taxon>
        <taxon>Mammalia</taxon>
        <taxon>Eutheria</taxon>
        <taxon>Euarchontoglires</taxon>
        <taxon>Primates</taxon>
        <taxon>Haplorrhini</taxon>
        <taxon>Platyrrhini</taxon>
        <taxon>Cebidae</taxon>
        <taxon>Callitrichinae</taxon>
        <taxon>Saguinus</taxon>
    </lineage>
</organism>
<name>A0ABQ9V905_SAGOE</name>
<proteinExistence type="predicted"/>
<protein>
    <submittedName>
        <fullName evidence="2">Uncharacterized protein</fullName>
    </submittedName>
</protein>
<reference evidence="2 3" key="1">
    <citation type="submission" date="2023-05" db="EMBL/GenBank/DDBJ databases">
        <title>B98-5 Cell Line De Novo Hybrid Assembly: An Optical Mapping Approach.</title>
        <authorList>
            <person name="Kananen K."/>
            <person name="Auerbach J.A."/>
            <person name="Kautto E."/>
            <person name="Blachly J.S."/>
        </authorList>
    </citation>
    <scope>NUCLEOTIDE SEQUENCE [LARGE SCALE GENOMIC DNA]</scope>
    <source>
        <strain evidence="2">B95-8</strain>
        <tissue evidence="2">Cell line</tissue>
    </source>
</reference>
<feature type="compositionally biased region" description="Low complexity" evidence="1">
    <location>
        <begin position="58"/>
        <end position="67"/>
    </location>
</feature>
<comment type="caution">
    <text evidence="2">The sequence shown here is derived from an EMBL/GenBank/DDBJ whole genome shotgun (WGS) entry which is preliminary data.</text>
</comment>